<feature type="compositionally biased region" description="Polar residues" evidence="1">
    <location>
        <begin position="57"/>
        <end position="68"/>
    </location>
</feature>
<name>A0A380TFJ6_9ZZZZ</name>
<feature type="compositionally biased region" description="Basic and acidic residues" evidence="1">
    <location>
        <begin position="38"/>
        <end position="52"/>
    </location>
</feature>
<sequence length="156" mass="16040">MAGRATRTPTRAEPKIGRPGGMPTISTVAQGGAQRSEQYLEARTGEGARAADRQPAQVLQSGSPQGTGFANYGCASGATRASTGSPAASERHPRGRAGPDGAQVWEWSEGDRPGVEEGVGAGGSAARPPVSRPESLRPGAILANGRARTTNRQRRP</sequence>
<feature type="region of interest" description="Disordered" evidence="1">
    <location>
        <begin position="1"/>
        <end position="156"/>
    </location>
</feature>
<protein>
    <submittedName>
        <fullName evidence="2">Uncharacterized protein</fullName>
    </submittedName>
</protein>
<reference evidence="2" key="1">
    <citation type="submission" date="2018-07" db="EMBL/GenBank/DDBJ databases">
        <authorList>
            <person name="Quirk P.G."/>
            <person name="Krulwich T.A."/>
        </authorList>
    </citation>
    <scope>NUCLEOTIDE SEQUENCE</scope>
</reference>
<proteinExistence type="predicted"/>
<gene>
    <name evidence="2" type="ORF">DF3PB_40001</name>
</gene>
<accession>A0A380TFJ6</accession>
<dbReference type="AlphaFoldDB" id="A0A380TFJ6"/>
<organism evidence="2">
    <name type="scientific">metagenome</name>
    <dbReference type="NCBI Taxonomy" id="256318"/>
    <lineage>
        <taxon>unclassified sequences</taxon>
        <taxon>metagenomes</taxon>
    </lineage>
</organism>
<evidence type="ECO:0000256" key="1">
    <source>
        <dbReference type="SAM" id="MobiDB-lite"/>
    </source>
</evidence>
<evidence type="ECO:0000313" key="2">
    <source>
        <dbReference type="EMBL" id="SUS07205.1"/>
    </source>
</evidence>
<feature type="compositionally biased region" description="Polar residues" evidence="1">
    <location>
        <begin position="24"/>
        <end position="37"/>
    </location>
</feature>
<dbReference type="EMBL" id="UIDG01000334">
    <property type="protein sequence ID" value="SUS07205.1"/>
    <property type="molecule type" value="Genomic_DNA"/>
</dbReference>